<dbReference type="SUPFAM" id="SSF48150">
    <property type="entry name" value="DNA-glycosylase"/>
    <property type="match status" value="1"/>
</dbReference>
<evidence type="ECO:0000256" key="3">
    <source>
        <dbReference type="SAM" id="MobiDB-lite"/>
    </source>
</evidence>
<organism evidence="4 5">
    <name type="scientific">Cylindrodendrum hubeiense</name>
    <dbReference type="NCBI Taxonomy" id="595255"/>
    <lineage>
        <taxon>Eukaryota</taxon>
        <taxon>Fungi</taxon>
        <taxon>Dikarya</taxon>
        <taxon>Ascomycota</taxon>
        <taxon>Pezizomycotina</taxon>
        <taxon>Sordariomycetes</taxon>
        <taxon>Hypocreomycetidae</taxon>
        <taxon>Hypocreales</taxon>
        <taxon>Nectriaceae</taxon>
        <taxon>Cylindrodendrum</taxon>
    </lineage>
</organism>
<evidence type="ECO:0008006" key="6">
    <source>
        <dbReference type="Google" id="ProtNLM"/>
    </source>
</evidence>
<evidence type="ECO:0000313" key="5">
    <source>
        <dbReference type="Proteomes" id="UP000722485"/>
    </source>
</evidence>
<feature type="region of interest" description="Disordered" evidence="3">
    <location>
        <begin position="255"/>
        <end position="279"/>
    </location>
</feature>
<dbReference type="PANTHER" id="PTHR15074:SF0">
    <property type="entry name" value="METHYL-CPG-BINDING DOMAIN PROTEIN 4-LIKE PROTEIN"/>
    <property type="match status" value="1"/>
</dbReference>
<dbReference type="PANTHER" id="PTHR15074">
    <property type="entry name" value="METHYL-CPG-BINDING PROTEIN"/>
    <property type="match status" value="1"/>
</dbReference>
<reference evidence="4" key="1">
    <citation type="submission" date="2020-03" db="EMBL/GenBank/DDBJ databases">
        <title>Draft Genome Sequence of Cylindrodendrum hubeiense.</title>
        <authorList>
            <person name="Buettner E."/>
            <person name="Kellner H."/>
        </authorList>
    </citation>
    <scope>NUCLEOTIDE SEQUENCE</scope>
    <source>
        <strain evidence="4">IHI 201604</strain>
    </source>
</reference>
<comment type="caution">
    <text evidence="4">The sequence shown here is derived from an EMBL/GenBank/DDBJ whole genome shotgun (WGS) entry which is preliminary data.</text>
</comment>
<name>A0A9P5H1Y3_9HYPO</name>
<comment type="subcellular location">
    <subcellularLocation>
        <location evidence="1">Nucleus</location>
    </subcellularLocation>
</comment>
<dbReference type="OrthoDB" id="10265068at2759"/>
<dbReference type="GO" id="GO:0003824">
    <property type="term" value="F:catalytic activity"/>
    <property type="evidence" value="ECO:0007669"/>
    <property type="project" value="InterPro"/>
</dbReference>
<dbReference type="GO" id="GO:0005634">
    <property type="term" value="C:nucleus"/>
    <property type="evidence" value="ECO:0007669"/>
    <property type="project" value="UniProtKB-SubCell"/>
</dbReference>
<dbReference type="GO" id="GO:0006281">
    <property type="term" value="P:DNA repair"/>
    <property type="evidence" value="ECO:0007669"/>
    <property type="project" value="InterPro"/>
</dbReference>
<accession>A0A9P5H1Y3</accession>
<sequence>MDKLSMSRIGYDILSVFDVWEDARDFLADVIGSLGAPAETESLLRQSLVAGAEDWHYLIECAESLRRRRGTDDESLDGQDVLAYVWEIFNGIDASTSVDEPWEQTDRLIAQAKALERDAEIHLPLLCPAPVEQSSVEVSTSTQPPPKSKGRVTVSHYWPDQSQEQCPKQSRKQSIGTQLHSTVSLPFIPFASQTCGRGRFSVFPERASAAALNVNSEAEMAHGPNHSQGALVETLDLPNAATVCVKRMSTVSPYFSSSTATSTTTEKKKSPAKTRPAPGTVATVPFAPLTSPKFGIIQEEFAHDPFWLLIAVTFLIKTNGKLAIPMFYKVKERFPSLEHVADSANAEELVGMIRHLGLSVVRVAFMQKYARGFLQDPPRAGVRYKVKNYDRRDVDPLLKALDSGLAVDEQIPSPLGGDTEDLEAWEIGHLTKGKYSIDSWRIFCRDQLLGRAEDWNGKGREPEFQPEWMRVMPADKELRAYLRWMWMREGWEWEPASGERTVLREEMLRAVNEGRVEYDDTGGLRILDESGACSAG</sequence>
<evidence type="ECO:0000313" key="4">
    <source>
        <dbReference type="EMBL" id="KAF7546361.1"/>
    </source>
</evidence>
<dbReference type="Gene3D" id="1.10.340.30">
    <property type="entry name" value="Hypothetical protein, domain 2"/>
    <property type="match status" value="1"/>
</dbReference>
<dbReference type="GO" id="GO:0003677">
    <property type="term" value="F:DNA binding"/>
    <property type="evidence" value="ECO:0007669"/>
    <property type="project" value="InterPro"/>
</dbReference>
<dbReference type="AlphaFoldDB" id="A0A9P5H1Y3"/>
<dbReference type="EMBL" id="JAANBB010000216">
    <property type="protein sequence ID" value="KAF7546361.1"/>
    <property type="molecule type" value="Genomic_DNA"/>
</dbReference>
<evidence type="ECO:0000256" key="2">
    <source>
        <dbReference type="ARBA" id="ARBA00023242"/>
    </source>
</evidence>
<protein>
    <recommendedName>
        <fullName evidence="6">Methyl-CpG-binding domain protein 4</fullName>
    </recommendedName>
</protein>
<dbReference type="Proteomes" id="UP000722485">
    <property type="component" value="Unassembled WGS sequence"/>
</dbReference>
<keyword evidence="5" id="KW-1185">Reference proteome</keyword>
<evidence type="ECO:0000256" key="1">
    <source>
        <dbReference type="ARBA" id="ARBA00004123"/>
    </source>
</evidence>
<proteinExistence type="predicted"/>
<gene>
    <name evidence="4" type="ORF">G7Z17_g8491</name>
</gene>
<dbReference type="InterPro" id="IPR011257">
    <property type="entry name" value="DNA_glycosylase"/>
</dbReference>
<keyword evidence="2" id="KW-0539">Nucleus</keyword>
<dbReference type="InterPro" id="IPR045138">
    <property type="entry name" value="MeCP2/MBD4"/>
</dbReference>